<dbReference type="EMBL" id="JARJCM010000160">
    <property type="protein sequence ID" value="KAJ7025027.1"/>
    <property type="molecule type" value="Genomic_DNA"/>
</dbReference>
<evidence type="ECO:0000313" key="1">
    <source>
        <dbReference type="EMBL" id="KAJ7025027.1"/>
    </source>
</evidence>
<name>A0AAD6WTR3_9AGAR</name>
<sequence length="305" mass="32757">MCCDPLRRTLPQQRHLTALTEASPHSARNSGNLSRLHPCPLSPGSFVIWLFSPLNSARNTKRGSDWGSISSRCLRLGASPAGRTLPIARPAAATAVPLAGVPFAGFAFAATSSAPSYSKPASATQQKHDAQPQHHLQHLQRWSPVASIASPRVATFLAVIRHRAPLGRARTACDSRSPSPLCALRTALGSKNSPFHIANADYIPAAATALCATPTLDTLPYAHSGTLHIAARLRNTCCVPSTPLSASDPPTMLRRRGQRDSLSIPPRDPTFDMCCGSALFVLQHTYTECEDTPERLQPSRARVRT</sequence>
<dbReference type="AlphaFoldDB" id="A0AAD6WTR3"/>
<accession>A0AAD6WTR3</accession>
<comment type="caution">
    <text evidence="1">The sequence shown here is derived from an EMBL/GenBank/DDBJ whole genome shotgun (WGS) entry which is preliminary data.</text>
</comment>
<keyword evidence="2" id="KW-1185">Reference proteome</keyword>
<dbReference type="Proteomes" id="UP001218188">
    <property type="component" value="Unassembled WGS sequence"/>
</dbReference>
<protein>
    <submittedName>
        <fullName evidence="1">Uncharacterized protein</fullName>
    </submittedName>
</protein>
<reference evidence="1" key="1">
    <citation type="submission" date="2023-03" db="EMBL/GenBank/DDBJ databases">
        <title>Massive genome expansion in bonnet fungi (Mycena s.s.) driven by repeated elements and novel gene families across ecological guilds.</title>
        <authorList>
            <consortium name="Lawrence Berkeley National Laboratory"/>
            <person name="Harder C.B."/>
            <person name="Miyauchi S."/>
            <person name="Viragh M."/>
            <person name="Kuo A."/>
            <person name="Thoen E."/>
            <person name="Andreopoulos B."/>
            <person name="Lu D."/>
            <person name="Skrede I."/>
            <person name="Drula E."/>
            <person name="Henrissat B."/>
            <person name="Morin E."/>
            <person name="Kohler A."/>
            <person name="Barry K."/>
            <person name="LaButti K."/>
            <person name="Morin E."/>
            <person name="Salamov A."/>
            <person name="Lipzen A."/>
            <person name="Mereny Z."/>
            <person name="Hegedus B."/>
            <person name="Baldrian P."/>
            <person name="Stursova M."/>
            <person name="Weitz H."/>
            <person name="Taylor A."/>
            <person name="Grigoriev I.V."/>
            <person name="Nagy L.G."/>
            <person name="Martin F."/>
            <person name="Kauserud H."/>
        </authorList>
    </citation>
    <scope>NUCLEOTIDE SEQUENCE</scope>
    <source>
        <strain evidence="1">CBHHK200</strain>
    </source>
</reference>
<evidence type="ECO:0000313" key="2">
    <source>
        <dbReference type="Proteomes" id="UP001218188"/>
    </source>
</evidence>
<organism evidence="1 2">
    <name type="scientific">Mycena alexandri</name>
    <dbReference type="NCBI Taxonomy" id="1745969"/>
    <lineage>
        <taxon>Eukaryota</taxon>
        <taxon>Fungi</taxon>
        <taxon>Dikarya</taxon>
        <taxon>Basidiomycota</taxon>
        <taxon>Agaricomycotina</taxon>
        <taxon>Agaricomycetes</taxon>
        <taxon>Agaricomycetidae</taxon>
        <taxon>Agaricales</taxon>
        <taxon>Marasmiineae</taxon>
        <taxon>Mycenaceae</taxon>
        <taxon>Mycena</taxon>
    </lineage>
</organism>
<gene>
    <name evidence="1" type="ORF">C8F04DRAFT_1301159</name>
</gene>
<proteinExistence type="predicted"/>